<feature type="transmembrane region" description="Helical" evidence="1">
    <location>
        <begin position="99"/>
        <end position="116"/>
    </location>
</feature>
<proteinExistence type="predicted"/>
<keyword evidence="1" id="KW-0472">Membrane</keyword>
<dbReference type="EMBL" id="LAZR01000191">
    <property type="protein sequence ID" value="KKN83045.1"/>
    <property type="molecule type" value="Genomic_DNA"/>
</dbReference>
<dbReference type="AlphaFoldDB" id="A0A0F9TPP9"/>
<keyword evidence="1" id="KW-0812">Transmembrane</keyword>
<organism evidence="2">
    <name type="scientific">marine sediment metagenome</name>
    <dbReference type="NCBI Taxonomy" id="412755"/>
    <lineage>
        <taxon>unclassified sequences</taxon>
        <taxon>metagenomes</taxon>
        <taxon>ecological metagenomes</taxon>
    </lineage>
</organism>
<keyword evidence="1" id="KW-1133">Transmembrane helix</keyword>
<sequence length="120" mass="13536">MELLIKKEQMVLMPIVLLFLLYAAFFLTGVQIGGVILYDKILHFGFAYMVTVAILLAVKDETGLIAAFVITIGMELYRSPFMTGGVSGIDNEIKNTDELYDFVASFFGILFGWFVYEKQK</sequence>
<gene>
    <name evidence="2" type="ORF">LCGC14_0303110</name>
</gene>
<feature type="transmembrane region" description="Helical" evidence="1">
    <location>
        <begin position="12"/>
        <end position="35"/>
    </location>
</feature>
<reference evidence="2" key="1">
    <citation type="journal article" date="2015" name="Nature">
        <title>Complex archaea that bridge the gap between prokaryotes and eukaryotes.</title>
        <authorList>
            <person name="Spang A."/>
            <person name="Saw J.H."/>
            <person name="Jorgensen S.L."/>
            <person name="Zaremba-Niedzwiedzka K."/>
            <person name="Martijn J."/>
            <person name="Lind A.E."/>
            <person name="van Eijk R."/>
            <person name="Schleper C."/>
            <person name="Guy L."/>
            <person name="Ettema T.J."/>
        </authorList>
    </citation>
    <scope>NUCLEOTIDE SEQUENCE</scope>
</reference>
<evidence type="ECO:0000313" key="2">
    <source>
        <dbReference type="EMBL" id="KKN83045.1"/>
    </source>
</evidence>
<comment type="caution">
    <text evidence="2">The sequence shown here is derived from an EMBL/GenBank/DDBJ whole genome shotgun (WGS) entry which is preliminary data.</text>
</comment>
<accession>A0A0F9TPP9</accession>
<evidence type="ECO:0000256" key="1">
    <source>
        <dbReference type="SAM" id="Phobius"/>
    </source>
</evidence>
<name>A0A0F9TPP9_9ZZZZ</name>
<protein>
    <submittedName>
        <fullName evidence="2">Uncharacterized protein</fullName>
    </submittedName>
</protein>